<evidence type="ECO:0000256" key="1">
    <source>
        <dbReference type="SAM" id="MobiDB-lite"/>
    </source>
</evidence>
<dbReference type="NCBIfam" id="TIGR02099">
    <property type="entry name" value="YhdP family protein"/>
    <property type="match status" value="1"/>
</dbReference>
<feature type="domain" description="YhdP central" evidence="3">
    <location>
        <begin position="5"/>
        <end position="1256"/>
    </location>
</feature>
<dbReference type="Pfam" id="PF13116">
    <property type="entry name" value="YhdP"/>
    <property type="match status" value="1"/>
</dbReference>
<gene>
    <name evidence="4" type="ORF">CWE25_07255</name>
</gene>
<dbReference type="PANTHER" id="PTHR38690">
    <property type="entry name" value="PROTEASE-RELATED"/>
    <property type="match status" value="1"/>
</dbReference>
<accession>A0A432Y2L1</accession>
<dbReference type="InterPro" id="IPR011836">
    <property type="entry name" value="YhdP"/>
</dbReference>
<dbReference type="PANTHER" id="PTHR38690:SF1">
    <property type="entry name" value="PROTEASE"/>
    <property type="match status" value="1"/>
</dbReference>
<feature type="transmembrane region" description="Helical" evidence="2">
    <location>
        <begin position="14"/>
        <end position="36"/>
    </location>
</feature>
<keyword evidence="2" id="KW-0812">Transmembrane</keyword>
<evidence type="ECO:0000259" key="3">
    <source>
        <dbReference type="Pfam" id="PF13116"/>
    </source>
</evidence>
<dbReference type="RefSeq" id="WP_110574205.1">
    <property type="nucleotide sequence ID" value="NZ_PIPV01000004.1"/>
</dbReference>
<keyword evidence="2" id="KW-0472">Membrane</keyword>
<evidence type="ECO:0000313" key="5">
    <source>
        <dbReference type="Proteomes" id="UP000287330"/>
    </source>
</evidence>
<protein>
    <submittedName>
        <fullName evidence="4">TIGR02099 family protein</fullName>
    </submittedName>
</protein>
<keyword evidence="2" id="KW-1133">Transmembrane helix</keyword>
<feature type="compositionally biased region" description="Basic and acidic residues" evidence="1">
    <location>
        <begin position="1261"/>
        <end position="1278"/>
    </location>
</feature>
<dbReference type="InterPro" id="IPR025263">
    <property type="entry name" value="YhdP_central"/>
</dbReference>
<dbReference type="EMBL" id="PIPV01000004">
    <property type="protein sequence ID" value="RUO55166.1"/>
    <property type="molecule type" value="Genomic_DNA"/>
</dbReference>
<dbReference type="Proteomes" id="UP000287330">
    <property type="component" value="Unassembled WGS sequence"/>
</dbReference>
<evidence type="ECO:0000256" key="2">
    <source>
        <dbReference type="SAM" id="Phobius"/>
    </source>
</evidence>
<comment type="caution">
    <text evidence="4">The sequence shown here is derived from an EMBL/GenBank/DDBJ whole genome shotgun (WGS) entry which is preliminary data.</text>
</comment>
<organism evidence="4 5">
    <name type="scientific">Idiomarina fontislapidosi</name>
    <dbReference type="NCBI Taxonomy" id="263723"/>
    <lineage>
        <taxon>Bacteria</taxon>
        <taxon>Pseudomonadati</taxon>
        <taxon>Pseudomonadota</taxon>
        <taxon>Gammaproteobacteria</taxon>
        <taxon>Alteromonadales</taxon>
        <taxon>Idiomarinaceae</taxon>
        <taxon>Idiomarina</taxon>
    </lineage>
</organism>
<reference evidence="5" key="1">
    <citation type="journal article" date="2018" name="Front. Microbiol.">
        <title>Genome-Based Analysis Reveals the Taxonomy and Diversity of the Family Idiomarinaceae.</title>
        <authorList>
            <person name="Liu Y."/>
            <person name="Lai Q."/>
            <person name="Shao Z."/>
        </authorList>
    </citation>
    <scope>NUCLEOTIDE SEQUENCE [LARGE SCALE GENOMIC DNA]</scope>
    <source>
        <strain evidence="5">F23</strain>
    </source>
</reference>
<keyword evidence="5" id="KW-1185">Reference proteome</keyword>
<name>A0A432Y2L1_9GAMM</name>
<sequence>MTLKRAVSWTFHKLIWLSAILLVMAAVLLSLLRYGLPYFPDLTNPLERQVSASLGQQVNINQLALSWRQQGPAIELSNFKLGDEATDALSVDVDRLWVVIDFWESITERQWVLQQFILEQADIRLDLRRMGQDGNRSVEFDQVEQLFLSQLESFSFQQSTLQVTSLKGNARTFDIERLTWSNRGRSHQGVGQFRVKNFTPNRLNFVLQLEGRRWRDMVGQFYLDSRGIDVSPWLEKQIPGVDITDSNVNFTAWLDIYQGQISEALMRILDNRLTMQRDNRVVDLHIPSGEVQMTRQGQGWLVNSAPMTVEVDNNTLEWPAMRVQNVADTLRASVEGVPISKLIPVLQLLNDKGALYQQLQSAALSADANVYLQDSEPYPWHWRAELLNVSASGDDKIPAFSPLAISLEGNVDHALWTIQAPQLTVTSDRLSEQRAWQMQDLQLQGEIKTAKNGVQVRWHDSHVSLNDIQLNGRGVWRSETTAEPTFELAVTSLQPFAVESLRAALPDAMGKDLKRYLSNALSGGTVKHLTLAWRGQELTLPSTFDQGVFSAGVEFDTLTYKFQSNWPAIQELPLTLDFYQHGLSMFATQGRINGVTIEQVEARIPDLLDAGRGLQVMSQVAGPAQSVRSVFQQSPLTSVAEVFNQVMPENRISGAFNLDIPFDGSREVGVDVQADLSNNRIYIDAIDQWFDVRSGQLLIDDQQVTTNDLVLAWFGRPFASKVVGTPQDDGYQLTIENELDWQLEPLFKALPKQGWSRYFYGAVNGIVDIDLNIAEQVKVTADAQLDLTGLESRLPQPLNKEFGENWQLDVSLKGNGSDLSLDVRSGERLRWRSAWQPGVPQWQYASLAIGEPDALPEMNTQATFDIRAYLPELAIGQWYDLLYFISDSFADEGRDDSEGDQSLSAWYLPDSIRIKTDQLSWGQQSFSNADIDIFPEQQVWQARVLADQLSVRAELPEDFLAEPIKVSADFAQLNTDNLQQETTSDIKETDYDWVSRVPPLDITCNVCRLDNHHLGRVSAKLVPIDGGIAVNQLKVANETEQVDASGFWMVSDGQPFTQLSGELATSDIGELLREYGMETAIRDSSATIAFGVRWNDHPHRVDFDTLSGALQWDFGQGYLAEVSDGGARIFSLLSLDGILRKLTLDFRDVFSQGMFYTDLNGSVQIAQGVLTTNDTQLFGSAGDMAIRGTTDLETQSLDYELTYAPKVTSSLPVILAWMVNPPSGLAALLIDKVLQDAKVISLLRYRVTGTIDNPVVEEVERDSRPVDIPELEKDKEANSDATSTQRSSTQ</sequence>
<proteinExistence type="predicted"/>
<feature type="region of interest" description="Disordered" evidence="1">
    <location>
        <begin position="1258"/>
        <end position="1290"/>
    </location>
</feature>
<dbReference type="OrthoDB" id="9762238at2"/>
<feature type="compositionally biased region" description="Polar residues" evidence="1">
    <location>
        <begin position="1279"/>
        <end position="1290"/>
    </location>
</feature>
<evidence type="ECO:0000313" key="4">
    <source>
        <dbReference type="EMBL" id="RUO55166.1"/>
    </source>
</evidence>